<dbReference type="InterPro" id="IPR032095">
    <property type="entry name" value="Sacchrp_dh-like_C"/>
</dbReference>
<feature type="region of interest" description="Disordered" evidence="5">
    <location>
        <begin position="292"/>
        <end position="335"/>
    </location>
</feature>
<feature type="region of interest" description="Disordered" evidence="5">
    <location>
        <begin position="206"/>
        <end position="270"/>
    </location>
</feature>
<dbReference type="SMART" id="SM01002">
    <property type="entry name" value="AlaDh_PNT_C"/>
    <property type="match status" value="1"/>
</dbReference>
<dbReference type="Pfam" id="PF11899">
    <property type="entry name" value="DUF3419"/>
    <property type="match status" value="1"/>
</dbReference>
<dbReference type="SUPFAM" id="SSF51735">
    <property type="entry name" value="NAD(P)-binding Rossmann-fold domains"/>
    <property type="match status" value="1"/>
</dbReference>
<comment type="pathway">
    <text evidence="2">Amino-acid degradation; L-lysine degradation via saccharopine pathway; glutaryl-CoA from L-lysine: step 2/6.</text>
</comment>
<dbReference type="Gene3D" id="1.25.40.90">
    <property type="match status" value="1"/>
</dbReference>
<dbReference type="OrthoDB" id="10253390at2759"/>
<feature type="compositionally biased region" description="Basic and acidic residues" evidence="5">
    <location>
        <begin position="673"/>
        <end position="683"/>
    </location>
</feature>
<dbReference type="Pfam" id="PF00790">
    <property type="entry name" value="VHS"/>
    <property type="match status" value="1"/>
</dbReference>
<dbReference type="Pfam" id="PF16653">
    <property type="entry name" value="Sacchrp_dh_C"/>
    <property type="match status" value="1"/>
</dbReference>
<evidence type="ECO:0000256" key="1">
    <source>
        <dbReference type="ARBA" id="ARBA00004682"/>
    </source>
</evidence>
<feature type="compositionally biased region" description="Low complexity" evidence="5">
    <location>
        <begin position="2190"/>
        <end position="2201"/>
    </location>
</feature>
<dbReference type="SMART" id="SM00288">
    <property type="entry name" value="VHS"/>
    <property type="match status" value="1"/>
</dbReference>
<keyword evidence="3" id="KW-0511">Multifunctional enzyme</keyword>
<feature type="compositionally biased region" description="Low complexity" evidence="5">
    <location>
        <begin position="528"/>
        <end position="539"/>
    </location>
</feature>
<evidence type="ECO:0000256" key="5">
    <source>
        <dbReference type="SAM" id="MobiDB-lite"/>
    </source>
</evidence>
<feature type="compositionally biased region" description="Low complexity" evidence="5">
    <location>
        <begin position="385"/>
        <end position="408"/>
    </location>
</feature>
<feature type="region of interest" description="Disordered" evidence="5">
    <location>
        <begin position="2190"/>
        <end position="2213"/>
    </location>
</feature>
<dbReference type="Gene3D" id="3.40.50.150">
    <property type="entry name" value="Vaccinia Virus protein VP39"/>
    <property type="match status" value="1"/>
</dbReference>
<organism evidence="7 8">
    <name type="scientific">Rhodotorula mucilaginosa</name>
    <name type="common">Yeast</name>
    <name type="synonym">Rhodotorula rubra</name>
    <dbReference type="NCBI Taxonomy" id="5537"/>
    <lineage>
        <taxon>Eukaryota</taxon>
        <taxon>Fungi</taxon>
        <taxon>Dikarya</taxon>
        <taxon>Basidiomycota</taxon>
        <taxon>Pucciniomycotina</taxon>
        <taxon>Microbotryomycetes</taxon>
        <taxon>Sporidiobolales</taxon>
        <taxon>Sporidiobolaceae</taxon>
        <taxon>Rhodotorula</taxon>
    </lineage>
</organism>
<dbReference type="CDD" id="cd16980">
    <property type="entry name" value="VHS_Lsb5"/>
    <property type="match status" value="1"/>
</dbReference>
<name>A0A9P6W0X4_RHOMI</name>
<dbReference type="GO" id="GO:0043130">
    <property type="term" value="F:ubiquitin binding"/>
    <property type="evidence" value="ECO:0007669"/>
    <property type="project" value="InterPro"/>
</dbReference>
<sequence length="2630" mass="288764">MKRLFHRKDKNKSSSELGSSAGATPPPTAQYPSPGVTPPPPAATPANAQQPPPGMVAVQGQQGATYVPRPPRVQDVGNAIGWSVAMTAFDFGYLLELADYLASSTSASKEAAKALTKEFKHATPPAQERAVRLTGILFRNTDTRFRQQVAQKKFLAALTGLVSSPTSTPSVKLMVFRVLSPLAYETRHDSDLSSITHAYDALLADPKTRPTPETVGEEGYDPALFTPHGAPLDPEDPLLRPEALLSSGGGGGRSARSQRPRPERFPTGLEQMQDLRKRAVEGRGYAAMLTDAVNHAEEEEEKERRRRSAQGLPPVVVVQQPATESGNEDSHEREVRTGLEANEVVQEIHAKLLEVQDFLTSNLEWAAAQAAQSRTRADAEQSSNTAQTAAPAPAAATASQGQGQGQASDVHLASNNPFAAVLSGDVPISALTESNKSTTEEEDILSEILTATPEISDALESYATRLANARERANEDAELAMAMARSVAETRVDRYALEQESRYRSDTMRTHDYMEGVSGDRDHDHAAEGGQHQGQGYEEAGSRAPYDSQAAFFGQQQQQQQSPQPLHESAPTSSASPYDGLEALAGLTFDPPAAQSNAAADDPFASAAAQYNISRAPSLNPFAPTNPYASLTASSPARGGGGGGGSSSYEPDSILEGQEASHTTPIRPVGSPVDEHGVRERSTTDSSIKSSFIPEAPSAKALGKLRRVSVGQTKTDATFDGVRSVGADEDRGRVQQEQLESALRERYRLNREAELQRREQQQQQQQSGGVLQLYTCNVTYFSISMIQLGMRALHSTFPSLAVLGLRAEDPARRWERRAALDPDAVRQLVQDGHNVLVEQCSKRAIREEEYKEAGAEIVPRLDPLACDVIAGVKEPVASTLPLSGTSTRRPAAHLGFFHCHKGQAYNFPLVQTLLESSKQCGTRFIDYELLTDAPTKDANGNETGGKRTVGFGFLAGYSGMADGLAQLGTKLLAAKGAATPFLSLERPVQAGTVDKMRQELERVGEAIREGGLDGLESPLVIAITGKGKVGAGARLVLEQLGVEWILADELESVSRKPKSDQRTVYACHLELSDYLVNRTGKAFDRAEYREHPERFESVFHSKIAPFTTVFCNGGLWNPSSPRLLTTAQLAELQSNPHSQLTSIIDISCDFDGSLEFVRHATTLDDPIVQYDARSDRLHRDASDHHSIQLSTVEILPSAFPLDATKQFSNALLPYIRQLLDDPKFENARAADPETVDALHRATLVRDGELEAKHQWVMGLMEKSSKRQRAVVLGAGLVAGPAIRTLSARSDLDVIVASNDLPAAKALAEQRKNVEAVHLDAGDDQAVAKLIQNADVVLSLLPAPLHVKIAKLCIEHKAALVTASYTSAEMAALHEEAKAADIVLLNELGLDPGIDHVTAMRLIEEATSTGHTVRIFLSPNGRVTGSDHTRCLLQIKSFISFCGGLPSPELSNAPLGYKFSWSPRGVLTAALNAASFRLAGREVSIAGPNLLRDNFPNLPLLRGLALEGVANRDSLGYLSQYRLPSDLPTILRGTLRYPGFSRVVDAFKRIGLLGTQPLAAPITKPTDLVDACLAAQGYEVKDSASREQALLRVLDGRQELVSEVMASLQELVLLPSDTISQSEAGAIALPETAQAPIDYLSTILSERLKYGPHERDMVVLAHEVTTEAPDGTPHLFTSSLVQYGDASASAMATTVGVPIALGALLYLDGKIAQRGLVAPTSEEVWRPMLGALEDAGIRFIEGHRIAPLRLSDDTAELKRTLYGRARDVRSHVHSPQEQPLLYSPSALVPTSHVTMNKAVALVAAAGLTVYFRPMQHHLDTYTQHPGLSATLVGASIAFVLLSAFTSQLMTAWSFAWNCFFRPLGKTSTQEGRLTEFYRGQASVQSDSSTHRRVGIADLVSRQIYDKTREKLLRGRTTMLKLSAAHLREVRRKNPHKKLVWLDIGGGTGWNVEEMNKHFPIKDFDAVYVLDLCEPLLEVSRKRFEARGFKNVQCLLQDATHFTLPEWSEEGVEFEGGLDFVTMSYSLSMMPDYLTLLDRVDRFLNPAGVFGVCDFYVSARESSSLAGVIGDVASRQCSWLSRWFWLHWFELDHVDLHPSRRGYLEHKFPTIKSYNARNGFVLPGLVSIPYYVSLHTSRRIDTAKASQAYEVDAGNTISASASPLLHPSLSRQHSMSEVPDLALGASAALSRTRSKSSASTSGLKRSDSRSSDKSDSYRIDIAPDFQLTAFHYGLKHFRVPYVDDPVHRNFRSYIYSFVWEDPRVDMEHIKLGKEDAVLCITSAGDNALHYAIEGRPRRIHTVDFNPCQGHLLELKLACISALDYEDFWMMFGEGRHPNFRELLDTKISPFLTSHAYQFWRKKEHYFDSMFYRRGYSGHALRLSAWALSLTGLRGWAHKMCTAKDLNEQRRIWNQKIRPVLLSGFLRKIIFANPAFMWNALGVPMNQAQVFLGETSVSQFAIDTFDPVALNTPIKTDNYHYQLCLEGKYTKESCPAYLTREGFEALKKDDAARLDCFRVHTDSIMNVMKRLGKDSLTIAIIMDLQDWFPNTVATPPAAGAKPCELTQTIQTLKMALKPGGRVFFRSAGQEPWYLELYRREGFRVECIHKRPIGGKDPIDRVNMYASFYCCHKP</sequence>
<comment type="similarity">
    <text evidence="4">In the C-terminal section; belongs to the saccharopine dehydrogenase family.</text>
</comment>
<dbReference type="InterPro" id="IPR029063">
    <property type="entry name" value="SAM-dependent_MTases_sf"/>
</dbReference>
<dbReference type="Proteomes" id="UP000777482">
    <property type="component" value="Unassembled WGS sequence"/>
</dbReference>
<dbReference type="PANTHER" id="PTHR47473">
    <property type="entry name" value="BTA1P"/>
    <property type="match status" value="1"/>
</dbReference>
<evidence type="ECO:0000313" key="7">
    <source>
        <dbReference type="EMBL" id="KAG0659119.1"/>
    </source>
</evidence>
<evidence type="ECO:0000259" key="6">
    <source>
        <dbReference type="PROSITE" id="PS50179"/>
    </source>
</evidence>
<dbReference type="SMART" id="SM01003">
    <property type="entry name" value="AlaDh_PNT_N"/>
    <property type="match status" value="1"/>
</dbReference>
<feature type="region of interest" description="Disordered" evidence="5">
    <location>
        <begin position="374"/>
        <end position="410"/>
    </location>
</feature>
<evidence type="ECO:0000256" key="3">
    <source>
        <dbReference type="ARBA" id="ARBA00023268"/>
    </source>
</evidence>
<dbReference type="Pfam" id="PF13489">
    <property type="entry name" value="Methyltransf_23"/>
    <property type="match status" value="1"/>
</dbReference>
<dbReference type="GO" id="GO:0003824">
    <property type="term" value="F:catalytic activity"/>
    <property type="evidence" value="ECO:0007669"/>
    <property type="project" value="UniProtKB-KW"/>
</dbReference>
<gene>
    <name evidence="7" type="ORF">C6P46_005290</name>
</gene>
<dbReference type="Gene3D" id="3.30.360.10">
    <property type="entry name" value="Dihydrodipicolinate Reductase, domain 2"/>
    <property type="match status" value="1"/>
</dbReference>
<keyword evidence="8" id="KW-1185">Reference proteome</keyword>
<dbReference type="InterPro" id="IPR021829">
    <property type="entry name" value="DUF3419"/>
</dbReference>
<comment type="caution">
    <text evidence="7">The sequence shown here is derived from an EMBL/GenBank/DDBJ whole genome shotgun (WGS) entry which is preliminary data.</text>
</comment>
<dbReference type="Pfam" id="PF05222">
    <property type="entry name" value="AlaDh_PNT_N"/>
    <property type="match status" value="1"/>
</dbReference>
<dbReference type="PROSITE" id="PS50179">
    <property type="entry name" value="VHS"/>
    <property type="match status" value="1"/>
</dbReference>
<feature type="compositionally biased region" description="Low complexity" evidence="5">
    <location>
        <begin position="548"/>
        <end position="565"/>
    </location>
</feature>
<accession>A0A9P6W0X4</accession>
<evidence type="ECO:0000256" key="2">
    <source>
        <dbReference type="ARBA" id="ARBA00004720"/>
    </source>
</evidence>
<dbReference type="PANTHER" id="PTHR47473:SF1">
    <property type="entry name" value="METHYLTRANSFERASE DOMAIN-CONTAINING PROTEIN"/>
    <property type="match status" value="1"/>
</dbReference>
<proteinExistence type="inferred from homology"/>
<feature type="compositionally biased region" description="Basic residues" evidence="5">
    <location>
        <begin position="1"/>
        <end position="10"/>
    </location>
</feature>
<feature type="region of interest" description="Disordered" evidence="5">
    <location>
        <begin position="630"/>
        <end position="694"/>
    </location>
</feature>
<dbReference type="Pfam" id="PF03435">
    <property type="entry name" value="Sacchrp_dh_NADP"/>
    <property type="match status" value="1"/>
</dbReference>
<dbReference type="InterPro" id="IPR002014">
    <property type="entry name" value="VHS_dom"/>
</dbReference>
<dbReference type="SUPFAM" id="SSF55347">
    <property type="entry name" value="Glyceraldehyde-3-phosphate dehydrogenase-like, C-terminal domain"/>
    <property type="match status" value="1"/>
</dbReference>
<reference evidence="7 8" key="1">
    <citation type="submission" date="2020-11" db="EMBL/GenBank/DDBJ databases">
        <title>Kefir isolates.</title>
        <authorList>
            <person name="Marcisauskas S."/>
            <person name="Kim Y."/>
            <person name="Blasche S."/>
        </authorList>
    </citation>
    <scope>NUCLEOTIDE SEQUENCE [LARGE SCALE GENOMIC DNA]</scope>
    <source>
        <strain evidence="7 8">KR</strain>
    </source>
</reference>
<evidence type="ECO:0000256" key="4">
    <source>
        <dbReference type="ARBA" id="ARBA00025744"/>
    </source>
</evidence>
<feature type="compositionally biased region" description="Basic and acidic residues" evidence="5">
    <location>
        <begin position="506"/>
        <end position="527"/>
    </location>
</feature>
<dbReference type="SUPFAM" id="SSF48464">
    <property type="entry name" value="ENTH/VHS domain"/>
    <property type="match status" value="1"/>
</dbReference>
<dbReference type="InterPro" id="IPR007886">
    <property type="entry name" value="AlaDH/PNT_N"/>
</dbReference>
<dbReference type="InterPro" id="IPR008942">
    <property type="entry name" value="ENTH_VHS"/>
</dbReference>
<feature type="compositionally biased region" description="Pro residues" evidence="5">
    <location>
        <begin position="24"/>
        <end position="43"/>
    </location>
</feature>
<feature type="compositionally biased region" description="Basic and acidic residues" evidence="5">
    <location>
        <begin position="2202"/>
        <end position="2213"/>
    </location>
</feature>
<dbReference type="Gene3D" id="3.40.50.720">
    <property type="entry name" value="NAD(P)-binding Rossmann-like Domain"/>
    <property type="match status" value="4"/>
</dbReference>
<dbReference type="GO" id="GO:0016192">
    <property type="term" value="P:vesicle-mediated transport"/>
    <property type="evidence" value="ECO:0007669"/>
    <property type="project" value="UniProtKB-ARBA"/>
</dbReference>
<dbReference type="GO" id="GO:0035091">
    <property type="term" value="F:phosphatidylinositol binding"/>
    <property type="evidence" value="ECO:0007669"/>
    <property type="project" value="InterPro"/>
</dbReference>
<comment type="pathway">
    <text evidence="1">Amino-acid degradation; L-lysine degradation via saccharopine pathway; glutaryl-CoA from L-lysine: step 1/6.</text>
</comment>
<protein>
    <recommendedName>
        <fullName evidence="6">VHS domain-containing protein</fullName>
    </recommendedName>
</protein>
<dbReference type="InterPro" id="IPR007698">
    <property type="entry name" value="AlaDH/PNT_NAD(H)-bd"/>
</dbReference>
<feature type="domain" description="VHS" evidence="6">
    <location>
        <begin position="90"/>
        <end position="210"/>
    </location>
</feature>
<dbReference type="CDD" id="cd02440">
    <property type="entry name" value="AdoMet_MTases"/>
    <property type="match status" value="1"/>
</dbReference>
<dbReference type="EMBL" id="PUHQ01000057">
    <property type="protein sequence ID" value="KAG0659119.1"/>
    <property type="molecule type" value="Genomic_DNA"/>
</dbReference>
<dbReference type="InterPro" id="IPR036291">
    <property type="entry name" value="NAD(P)-bd_dom_sf"/>
</dbReference>
<dbReference type="InterPro" id="IPR005097">
    <property type="entry name" value="Sacchrp_dh_NADP-bd"/>
</dbReference>
<feature type="region of interest" description="Disordered" evidence="5">
    <location>
        <begin position="1"/>
        <end position="61"/>
    </location>
</feature>
<dbReference type="GO" id="GO:0007034">
    <property type="term" value="P:vacuolar transport"/>
    <property type="evidence" value="ECO:0007669"/>
    <property type="project" value="UniProtKB-ARBA"/>
</dbReference>
<feature type="region of interest" description="Disordered" evidence="5">
    <location>
        <begin position="506"/>
        <end position="579"/>
    </location>
</feature>
<dbReference type="SUPFAM" id="SSF53335">
    <property type="entry name" value="S-adenosyl-L-methionine-dependent methyltransferases"/>
    <property type="match status" value="1"/>
</dbReference>
<dbReference type="SUPFAM" id="SSF52283">
    <property type="entry name" value="Formate/glycerate dehydrogenase catalytic domain-like"/>
    <property type="match status" value="1"/>
</dbReference>
<evidence type="ECO:0000313" key="8">
    <source>
        <dbReference type="Proteomes" id="UP000777482"/>
    </source>
</evidence>